<proteinExistence type="predicted"/>
<keyword evidence="2" id="KW-1185">Reference proteome</keyword>
<dbReference type="Proteomes" id="UP001165960">
    <property type="component" value="Unassembled WGS sequence"/>
</dbReference>
<sequence length="123" mass="14081">MDDATHWEVHLPAALWSYWSKIHSTLKFKPYEMLFGVTIWNLDRNNINGSKLTMNKMCMEGQANIKHAAEGMQAKARLNPSPEQIPIGLEVLVFKNLVAQSLSKKFLPKWSGPYKILMLTTNH</sequence>
<dbReference type="EMBL" id="QTSX02007382">
    <property type="protein sequence ID" value="KAJ9048527.1"/>
    <property type="molecule type" value="Genomic_DNA"/>
</dbReference>
<reference evidence="1" key="1">
    <citation type="submission" date="2022-04" db="EMBL/GenBank/DDBJ databases">
        <title>Genome of the entomopathogenic fungus Entomophthora muscae.</title>
        <authorList>
            <person name="Elya C."/>
            <person name="Lovett B.R."/>
            <person name="Lee E."/>
            <person name="Macias A.M."/>
            <person name="Hajek A.E."/>
            <person name="De Bivort B.L."/>
            <person name="Kasson M.T."/>
            <person name="De Fine Licht H.H."/>
            <person name="Stajich J.E."/>
        </authorList>
    </citation>
    <scope>NUCLEOTIDE SEQUENCE</scope>
    <source>
        <strain evidence="1">Berkeley</strain>
    </source>
</reference>
<organism evidence="1 2">
    <name type="scientific">Entomophthora muscae</name>
    <dbReference type="NCBI Taxonomy" id="34485"/>
    <lineage>
        <taxon>Eukaryota</taxon>
        <taxon>Fungi</taxon>
        <taxon>Fungi incertae sedis</taxon>
        <taxon>Zoopagomycota</taxon>
        <taxon>Entomophthoromycotina</taxon>
        <taxon>Entomophthoromycetes</taxon>
        <taxon>Entomophthorales</taxon>
        <taxon>Entomophthoraceae</taxon>
        <taxon>Entomophthora</taxon>
    </lineage>
</organism>
<gene>
    <name evidence="1" type="ORF">DSO57_1034254</name>
</gene>
<accession>A0ACC2REK6</accession>
<name>A0ACC2REK6_9FUNG</name>
<comment type="caution">
    <text evidence="1">The sequence shown here is derived from an EMBL/GenBank/DDBJ whole genome shotgun (WGS) entry which is preliminary data.</text>
</comment>
<evidence type="ECO:0000313" key="2">
    <source>
        <dbReference type="Proteomes" id="UP001165960"/>
    </source>
</evidence>
<protein>
    <submittedName>
        <fullName evidence="1">Uncharacterized protein</fullName>
    </submittedName>
</protein>
<evidence type="ECO:0000313" key="1">
    <source>
        <dbReference type="EMBL" id="KAJ9048527.1"/>
    </source>
</evidence>